<gene>
    <name evidence="3" type="ORF">PTI45_00851</name>
</gene>
<name>A0A1E3L7A4_9BACL</name>
<feature type="domain" description="Bulb-type lectin" evidence="2">
    <location>
        <begin position="29"/>
        <end position="169"/>
    </location>
</feature>
<organism evidence="3 4">
    <name type="scientific">Paenibacillus nuruki</name>
    <dbReference type="NCBI Taxonomy" id="1886670"/>
    <lineage>
        <taxon>Bacteria</taxon>
        <taxon>Bacillati</taxon>
        <taxon>Bacillota</taxon>
        <taxon>Bacilli</taxon>
        <taxon>Bacillales</taxon>
        <taxon>Paenibacillaceae</taxon>
        <taxon>Paenibacillus</taxon>
    </lineage>
</organism>
<dbReference type="Proteomes" id="UP000094578">
    <property type="component" value="Unassembled WGS sequence"/>
</dbReference>
<evidence type="ECO:0000313" key="4">
    <source>
        <dbReference type="Proteomes" id="UP000094578"/>
    </source>
</evidence>
<evidence type="ECO:0000259" key="2">
    <source>
        <dbReference type="PROSITE" id="PS50927"/>
    </source>
</evidence>
<dbReference type="EMBL" id="MDER01000029">
    <property type="protein sequence ID" value="ODP29697.1"/>
    <property type="molecule type" value="Genomic_DNA"/>
</dbReference>
<feature type="chain" id="PRO_5009131403" description="Bulb-type lectin domain-containing protein" evidence="1">
    <location>
        <begin position="26"/>
        <end position="169"/>
    </location>
</feature>
<feature type="signal peptide" evidence="1">
    <location>
        <begin position="1"/>
        <end position="25"/>
    </location>
</feature>
<dbReference type="RefSeq" id="WP_069326309.1">
    <property type="nucleotide sequence ID" value="NZ_MDER01000029.1"/>
</dbReference>
<reference evidence="3 4" key="1">
    <citation type="submission" date="2016-08" db="EMBL/GenBank/DDBJ databases">
        <title>Genome sequencing of Paenibacillus sp. TI45-13ar, isolated from Korean traditional nuruk.</title>
        <authorList>
            <person name="Kim S.-J."/>
        </authorList>
    </citation>
    <scope>NUCLEOTIDE SEQUENCE [LARGE SCALE GENOMIC DNA]</scope>
    <source>
        <strain evidence="3 4">TI45-13ar</strain>
    </source>
</reference>
<dbReference type="SMART" id="SM00108">
    <property type="entry name" value="B_lectin"/>
    <property type="match status" value="1"/>
</dbReference>
<keyword evidence="4" id="KW-1185">Reference proteome</keyword>
<dbReference type="SUPFAM" id="SSF51110">
    <property type="entry name" value="alpha-D-mannose-specific plant lectins"/>
    <property type="match status" value="2"/>
</dbReference>
<evidence type="ECO:0000256" key="1">
    <source>
        <dbReference type="SAM" id="SignalP"/>
    </source>
</evidence>
<keyword evidence="1" id="KW-0732">Signal</keyword>
<sequence>MKSISLKFVLVLLAVFMLQFNHASAASAKSTLNVGETLAKGQMLSSPSGRFNLVMQNDGNLVLYRDAGIPMWDTNTDGDVFKYYDTFLGREFQRYPEALTLFPNTLRVTDPSKGIVFWTADVKGWSNAHYKGNVPAGLIGDSLVVQDDGNVVLYATGKGPVWASNTGGY</sequence>
<dbReference type="InterPro" id="IPR036426">
    <property type="entry name" value="Bulb-type_lectin_dom_sf"/>
</dbReference>
<dbReference type="STRING" id="1886670.PTI45_00851"/>
<dbReference type="PROSITE" id="PS50927">
    <property type="entry name" value="BULB_LECTIN"/>
    <property type="match status" value="1"/>
</dbReference>
<proteinExistence type="predicted"/>
<protein>
    <recommendedName>
        <fullName evidence="2">Bulb-type lectin domain-containing protein</fullName>
    </recommendedName>
</protein>
<dbReference type="InterPro" id="IPR001480">
    <property type="entry name" value="Bulb-type_lectin_dom"/>
</dbReference>
<accession>A0A1E3L7A4</accession>
<comment type="caution">
    <text evidence="3">The sequence shown here is derived from an EMBL/GenBank/DDBJ whole genome shotgun (WGS) entry which is preliminary data.</text>
</comment>
<dbReference type="Gene3D" id="2.90.10.10">
    <property type="entry name" value="Bulb-type lectin domain"/>
    <property type="match status" value="2"/>
</dbReference>
<dbReference type="AlphaFoldDB" id="A0A1E3L7A4"/>
<evidence type="ECO:0000313" key="3">
    <source>
        <dbReference type="EMBL" id="ODP29697.1"/>
    </source>
</evidence>
<dbReference type="PATRIC" id="fig|1886670.3.peg.872"/>